<organism evidence="3 4">
    <name type="scientific">Faecalibacterium butyricigenerans</name>
    <dbReference type="NCBI Taxonomy" id="1851427"/>
    <lineage>
        <taxon>Bacteria</taxon>
        <taxon>Bacillati</taxon>
        <taxon>Bacillota</taxon>
        <taxon>Clostridia</taxon>
        <taxon>Eubacteriales</taxon>
        <taxon>Oscillospiraceae</taxon>
        <taxon>Faecalibacterium</taxon>
    </lineage>
</organism>
<dbReference type="InterPro" id="IPR050922">
    <property type="entry name" value="LytR/CpsA/Psr_CW_biosynth"/>
</dbReference>
<feature type="domain" description="Cell envelope-related transcriptional attenuator" evidence="2">
    <location>
        <begin position="103"/>
        <end position="261"/>
    </location>
</feature>
<proteinExistence type="inferred from homology"/>
<comment type="caution">
    <text evidence="3">The sequence shown here is derived from an EMBL/GenBank/DDBJ whole genome shotgun (WGS) entry which is preliminary data.</text>
</comment>
<dbReference type="PANTHER" id="PTHR33392:SF6">
    <property type="entry name" value="POLYISOPRENYL-TEICHOIC ACID--PEPTIDOGLYCAN TEICHOIC ACID TRANSFERASE TAGU"/>
    <property type="match status" value="1"/>
</dbReference>
<reference evidence="3" key="1">
    <citation type="submission" date="2021-10" db="EMBL/GenBank/DDBJ databases">
        <title>Anaerobic single-cell dispensing facilitates the cultivation of human gut bacteria.</title>
        <authorList>
            <person name="Afrizal A."/>
        </authorList>
    </citation>
    <scope>NUCLEOTIDE SEQUENCE</scope>
    <source>
        <strain evidence="3">CLA-AA-H233</strain>
    </source>
</reference>
<dbReference type="Pfam" id="PF03816">
    <property type="entry name" value="LytR_cpsA_psr"/>
    <property type="match status" value="1"/>
</dbReference>
<gene>
    <name evidence="3" type="ORF">LKD23_07710</name>
</gene>
<evidence type="ECO:0000256" key="1">
    <source>
        <dbReference type="ARBA" id="ARBA00006068"/>
    </source>
</evidence>
<dbReference type="Proteomes" id="UP001430637">
    <property type="component" value="Unassembled WGS sequence"/>
</dbReference>
<protein>
    <submittedName>
        <fullName evidence="3">LCP family protein</fullName>
    </submittedName>
</protein>
<sequence length="339" mass="37321">MRFREEKRLRRKDVLKAGVAAAVALALLAGGAAALHFWENDRYATGSDEVGSAVIAAPEEQKEITYDGSTYRQRSGLETYLIMGIDVKGKAVAVDSYEGGGQADVQMVLVVDDANKTWQVLQINRDTITKVPVLDVLGGVAAYADEQIALAHYYGNGRENSCENTALAVSMLLDDQPIDGYFALNMDAVGIVTDLVGGVTLTVTSDFSEIDPTLVQGEEVTLDGEKALTYVRSRHHIDDQTNIARMARQRQFLAALEEKLRQQDSQFAAEAYTALEDYMVTDIASGTAAKIGEKLKQYKQLDTLTIDGENVIENGYWAYHLDESSREATVLQLFYEKVR</sequence>
<evidence type="ECO:0000259" key="2">
    <source>
        <dbReference type="Pfam" id="PF03816"/>
    </source>
</evidence>
<dbReference type="InterPro" id="IPR004474">
    <property type="entry name" value="LytR_CpsA_psr"/>
</dbReference>
<dbReference type="InterPro" id="IPR006311">
    <property type="entry name" value="TAT_signal"/>
</dbReference>
<dbReference type="PROSITE" id="PS51318">
    <property type="entry name" value="TAT"/>
    <property type="match status" value="1"/>
</dbReference>
<name>A0ABS8F8S9_9FIRM</name>
<evidence type="ECO:0000313" key="3">
    <source>
        <dbReference type="EMBL" id="MCC2199636.1"/>
    </source>
</evidence>
<dbReference type="PANTHER" id="PTHR33392">
    <property type="entry name" value="POLYISOPRENYL-TEICHOIC ACID--PEPTIDOGLYCAN TEICHOIC ACID TRANSFERASE TAGU"/>
    <property type="match status" value="1"/>
</dbReference>
<keyword evidence="4" id="KW-1185">Reference proteome</keyword>
<comment type="similarity">
    <text evidence="1">Belongs to the LytR/CpsA/Psr (LCP) family.</text>
</comment>
<dbReference type="NCBIfam" id="TIGR00350">
    <property type="entry name" value="lytR_cpsA_psr"/>
    <property type="match status" value="1"/>
</dbReference>
<dbReference type="RefSeq" id="WP_227621145.1">
    <property type="nucleotide sequence ID" value="NZ_JAJEQL010000016.1"/>
</dbReference>
<dbReference type="EMBL" id="JAJEQL010000016">
    <property type="protein sequence ID" value="MCC2199636.1"/>
    <property type="molecule type" value="Genomic_DNA"/>
</dbReference>
<accession>A0ABS8F8S9</accession>
<evidence type="ECO:0000313" key="4">
    <source>
        <dbReference type="Proteomes" id="UP001430637"/>
    </source>
</evidence>
<dbReference type="Gene3D" id="3.40.630.190">
    <property type="entry name" value="LCP protein"/>
    <property type="match status" value="1"/>
</dbReference>